<comment type="caution">
    <text evidence="1">The sequence shown here is derived from an EMBL/GenBank/DDBJ whole genome shotgun (WGS) entry which is preliminary data.</text>
</comment>
<dbReference type="SUPFAM" id="SSF52047">
    <property type="entry name" value="RNI-like"/>
    <property type="match status" value="1"/>
</dbReference>
<dbReference type="Proteomes" id="UP000324897">
    <property type="component" value="Chromosome 3"/>
</dbReference>
<evidence type="ECO:0000313" key="1">
    <source>
        <dbReference type="EMBL" id="TVU10745.1"/>
    </source>
</evidence>
<accession>A0A5J9THF5</accession>
<sequence length="62" mass="7030">MKGKPGAIATMKELRSLELYRNKLTRKELTAILDSCTRLNLLIIQDCPNLTMDDSLRALLLL</sequence>
<dbReference type="EMBL" id="RWGY01000039">
    <property type="protein sequence ID" value="TVU10745.1"/>
    <property type="molecule type" value="Genomic_DNA"/>
</dbReference>
<reference evidence="1 2" key="1">
    <citation type="journal article" date="2019" name="Sci. Rep.">
        <title>A high-quality genome of Eragrostis curvula grass provides insights into Poaceae evolution and supports new strategies to enhance forage quality.</title>
        <authorList>
            <person name="Carballo J."/>
            <person name="Santos B.A.C.M."/>
            <person name="Zappacosta D."/>
            <person name="Garbus I."/>
            <person name="Selva J.P."/>
            <person name="Gallo C.A."/>
            <person name="Diaz A."/>
            <person name="Albertini E."/>
            <person name="Caccamo M."/>
            <person name="Echenique V."/>
        </authorList>
    </citation>
    <scope>NUCLEOTIDE SEQUENCE [LARGE SCALE GENOMIC DNA]</scope>
    <source>
        <strain evidence="2">cv. Victoria</strain>
        <tissue evidence="1">Leaf</tissue>
    </source>
</reference>
<name>A0A5J9THF5_9POAL</name>
<dbReference type="Gene3D" id="3.80.10.10">
    <property type="entry name" value="Ribonuclease Inhibitor"/>
    <property type="match status" value="1"/>
</dbReference>
<evidence type="ECO:0000313" key="2">
    <source>
        <dbReference type="Proteomes" id="UP000324897"/>
    </source>
</evidence>
<dbReference type="Gramene" id="TVU10745">
    <property type="protein sequence ID" value="TVU10745"/>
    <property type="gene ID" value="EJB05_44291"/>
</dbReference>
<dbReference type="InterPro" id="IPR032675">
    <property type="entry name" value="LRR_dom_sf"/>
</dbReference>
<feature type="non-terminal residue" evidence="1">
    <location>
        <position position="1"/>
    </location>
</feature>
<gene>
    <name evidence="1" type="ORF">EJB05_44291</name>
</gene>
<organism evidence="1 2">
    <name type="scientific">Eragrostis curvula</name>
    <name type="common">weeping love grass</name>
    <dbReference type="NCBI Taxonomy" id="38414"/>
    <lineage>
        <taxon>Eukaryota</taxon>
        <taxon>Viridiplantae</taxon>
        <taxon>Streptophyta</taxon>
        <taxon>Embryophyta</taxon>
        <taxon>Tracheophyta</taxon>
        <taxon>Spermatophyta</taxon>
        <taxon>Magnoliopsida</taxon>
        <taxon>Liliopsida</taxon>
        <taxon>Poales</taxon>
        <taxon>Poaceae</taxon>
        <taxon>PACMAD clade</taxon>
        <taxon>Chloridoideae</taxon>
        <taxon>Eragrostideae</taxon>
        <taxon>Eragrostidinae</taxon>
        <taxon>Eragrostis</taxon>
    </lineage>
</organism>
<keyword evidence="2" id="KW-1185">Reference proteome</keyword>
<protein>
    <submittedName>
        <fullName evidence="1">Uncharacterized protein</fullName>
    </submittedName>
</protein>
<dbReference type="AlphaFoldDB" id="A0A5J9THF5"/>
<proteinExistence type="predicted"/>